<feature type="transmembrane region" description="Helical" evidence="1">
    <location>
        <begin position="50"/>
        <end position="72"/>
    </location>
</feature>
<keyword evidence="3" id="KW-1185">Reference proteome</keyword>
<feature type="transmembrane region" description="Helical" evidence="1">
    <location>
        <begin position="167"/>
        <end position="186"/>
    </location>
</feature>
<proteinExistence type="predicted"/>
<accession>A0A975DKZ1</accession>
<feature type="transmembrane region" description="Helical" evidence="1">
    <location>
        <begin position="192"/>
        <end position="210"/>
    </location>
</feature>
<reference evidence="2" key="1">
    <citation type="submission" date="2021-03" db="EMBL/GenBank/DDBJ databases">
        <title>Complete Genome of Pseudoalteromonas xiamenensis STKMTI.2, a new potential marine bacterium producing anti-Vibrio compounds.</title>
        <authorList>
            <person name="Handayani D.P."/>
            <person name="Isnansetyo A."/>
            <person name="Istiqomah I."/>
            <person name="Jumina J."/>
        </authorList>
    </citation>
    <scope>NUCLEOTIDE SEQUENCE</scope>
    <source>
        <strain evidence="2">STKMTI.2</strain>
    </source>
</reference>
<dbReference type="Proteomes" id="UP000664904">
    <property type="component" value="Chromosome"/>
</dbReference>
<evidence type="ECO:0000313" key="2">
    <source>
        <dbReference type="EMBL" id="QTH72291.1"/>
    </source>
</evidence>
<keyword evidence="1" id="KW-0472">Membrane</keyword>
<keyword evidence="1" id="KW-0812">Transmembrane</keyword>
<dbReference type="KEGG" id="pxi:J5O05_05300"/>
<keyword evidence="1" id="KW-1133">Transmembrane helix</keyword>
<feature type="transmembrane region" description="Helical" evidence="1">
    <location>
        <begin position="135"/>
        <end position="158"/>
    </location>
</feature>
<feature type="transmembrane region" description="Helical" evidence="1">
    <location>
        <begin position="93"/>
        <end position="115"/>
    </location>
</feature>
<sequence>MKSANRVTGVAAIGLSLIYIFAFVYYGAFWNFPGQSDVQTKMNFLAEHQSIISAVSFITYILFGLVLSILVAGTVRCLQQAGEMQKSITAAFGYLWVGLVIASGMIAISGVGYAIKLANTDAQKAFDAWSLMMTLAQSIGGDNEIVGAVWVLLVSVLALKVNVFSKFLHYLGIIVGLAGVATVTSYDSFKELFGVLQIIWFFWFGVCFLQRTSDDVSSERTL</sequence>
<dbReference type="RefSeq" id="WP_208843917.1">
    <property type="nucleotide sequence ID" value="NZ_CP072133.1"/>
</dbReference>
<name>A0A975DKZ1_9GAMM</name>
<evidence type="ECO:0000256" key="1">
    <source>
        <dbReference type="SAM" id="Phobius"/>
    </source>
</evidence>
<organism evidence="2 3">
    <name type="scientific">Pseudoalteromonas xiamenensis</name>
    <dbReference type="NCBI Taxonomy" id="882626"/>
    <lineage>
        <taxon>Bacteria</taxon>
        <taxon>Pseudomonadati</taxon>
        <taxon>Pseudomonadota</taxon>
        <taxon>Gammaproteobacteria</taxon>
        <taxon>Alteromonadales</taxon>
        <taxon>Pseudoalteromonadaceae</taxon>
        <taxon>Pseudoalteromonas</taxon>
    </lineage>
</organism>
<dbReference type="AlphaFoldDB" id="A0A975DKZ1"/>
<evidence type="ECO:0000313" key="3">
    <source>
        <dbReference type="Proteomes" id="UP000664904"/>
    </source>
</evidence>
<protein>
    <recommendedName>
        <fullName evidence="4">DUF4386 family protein</fullName>
    </recommendedName>
</protein>
<evidence type="ECO:0008006" key="4">
    <source>
        <dbReference type="Google" id="ProtNLM"/>
    </source>
</evidence>
<feature type="transmembrane region" description="Helical" evidence="1">
    <location>
        <begin position="7"/>
        <end position="30"/>
    </location>
</feature>
<dbReference type="EMBL" id="CP072133">
    <property type="protein sequence ID" value="QTH72291.1"/>
    <property type="molecule type" value="Genomic_DNA"/>
</dbReference>
<gene>
    <name evidence="2" type="ORF">J5O05_05300</name>
</gene>